<gene>
    <name evidence="3" type="ORF">Dalu01_02426</name>
</gene>
<dbReference type="RefSeq" id="WP_345454964.1">
    <property type="nucleotide sequence ID" value="NZ_BAABRV010000005.1"/>
</dbReference>
<evidence type="ECO:0000313" key="4">
    <source>
        <dbReference type="Proteomes" id="UP001404956"/>
    </source>
</evidence>
<evidence type="ECO:0000313" key="3">
    <source>
        <dbReference type="EMBL" id="GAA5534018.1"/>
    </source>
</evidence>
<feature type="domain" description="Inner membrane protein YgaP-like transmembrane" evidence="2">
    <location>
        <begin position="16"/>
        <end position="62"/>
    </location>
</feature>
<accession>A0ABP9XF76</accession>
<organism evidence="3 4">
    <name type="scientific">Deinococcus aluminii</name>
    <dbReference type="NCBI Taxonomy" id="1656885"/>
    <lineage>
        <taxon>Bacteria</taxon>
        <taxon>Thermotogati</taxon>
        <taxon>Deinococcota</taxon>
        <taxon>Deinococci</taxon>
        <taxon>Deinococcales</taxon>
        <taxon>Deinococcaceae</taxon>
        <taxon>Deinococcus</taxon>
    </lineage>
</organism>
<feature type="transmembrane region" description="Helical" evidence="1">
    <location>
        <begin position="39"/>
        <end position="62"/>
    </location>
</feature>
<sequence length="73" mass="7534">MTTKEEFTHFMASPAGRGLRVVAGLGLIARGVRGGGAGWAVLGAVPLLAGAFDVCLLGPVLGEPFRGKDVRRE</sequence>
<comment type="caution">
    <text evidence="3">The sequence shown here is derived from an EMBL/GenBank/DDBJ whole genome shotgun (WGS) entry which is preliminary data.</text>
</comment>
<reference evidence="3 4" key="1">
    <citation type="submission" date="2024-02" db="EMBL/GenBank/DDBJ databases">
        <title>Deinococcus aluminii NBRC 112889.</title>
        <authorList>
            <person name="Ichikawa N."/>
            <person name="Katano-Makiyama Y."/>
            <person name="Hidaka K."/>
        </authorList>
    </citation>
    <scope>NUCLEOTIDE SEQUENCE [LARGE SCALE GENOMIC DNA]</scope>
    <source>
        <strain evidence="3 4">NBRC 112889</strain>
    </source>
</reference>
<keyword evidence="1" id="KW-1133">Transmembrane helix</keyword>
<keyword evidence="1" id="KW-0472">Membrane</keyword>
<dbReference type="Proteomes" id="UP001404956">
    <property type="component" value="Unassembled WGS sequence"/>
</dbReference>
<proteinExistence type="predicted"/>
<evidence type="ECO:0000256" key="1">
    <source>
        <dbReference type="SAM" id="Phobius"/>
    </source>
</evidence>
<dbReference type="InterPro" id="IPR021309">
    <property type="entry name" value="YgaP-like_TM"/>
</dbReference>
<keyword evidence="1" id="KW-0812">Transmembrane</keyword>
<dbReference type="EMBL" id="BAABRV010000005">
    <property type="protein sequence ID" value="GAA5534018.1"/>
    <property type="molecule type" value="Genomic_DNA"/>
</dbReference>
<protein>
    <recommendedName>
        <fullName evidence="2">Inner membrane protein YgaP-like transmembrane domain-containing protein</fullName>
    </recommendedName>
</protein>
<evidence type="ECO:0000259" key="2">
    <source>
        <dbReference type="Pfam" id="PF11127"/>
    </source>
</evidence>
<name>A0ABP9XF76_9DEIO</name>
<keyword evidence="4" id="KW-1185">Reference proteome</keyword>
<dbReference type="Pfam" id="PF11127">
    <property type="entry name" value="YgaP-like_TM"/>
    <property type="match status" value="1"/>
</dbReference>